<dbReference type="PATRIC" id="fig|991905.3.peg.2815"/>
<feature type="compositionally biased region" description="Low complexity" evidence="1">
    <location>
        <begin position="351"/>
        <end position="360"/>
    </location>
</feature>
<dbReference type="STRING" id="991905.SL003B_2746"/>
<evidence type="ECO:0000256" key="1">
    <source>
        <dbReference type="SAM" id="MobiDB-lite"/>
    </source>
</evidence>
<dbReference type="RefSeq" id="WP_013653483.1">
    <property type="nucleotide sequence ID" value="NC_015259.1"/>
</dbReference>
<dbReference type="OrthoDB" id="7850882at2"/>
<feature type="compositionally biased region" description="Low complexity" evidence="1">
    <location>
        <begin position="412"/>
        <end position="432"/>
    </location>
</feature>
<evidence type="ECO:0008006" key="5">
    <source>
        <dbReference type="Google" id="ProtNLM"/>
    </source>
</evidence>
<evidence type="ECO:0000256" key="2">
    <source>
        <dbReference type="SAM" id="SignalP"/>
    </source>
</evidence>
<dbReference type="InterPro" id="IPR021293">
    <property type="entry name" value="DUF2865"/>
</dbReference>
<dbReference type="HOGENOM" id="CLU_574751_0_0_5"/>
<name>F2J5B0_POLGS</name>
<sequence>MTASRVTLLALLTAASLSLAGTSAHARTPACDGLERQLARLGAASEPGDPTARKWAEAARQQAAAISAAERDARYFQCSAQPGTPKCAGLLSKIDRMRANLARIERQRDRSPGRRTDASAERRRLEKALADNRCAAPANRPAQAVAPEDSGPGVFARLFGRSRAAVVDPATPNGVLIPVPGGMMIQARPQGPGLEQTRSRATLSVGREGQSAGLPAGPTYRTLCVRTCDGYFFPISFSTTSEQFANDAALCTSMCPATATELFVYRNPGGSPEEMTSLAGGPYADLPNAFRYKREYVQGCTCNAAPGTRTAAMTPLSTSGDDTGVAAAGSDLQPVSAIAPDAPALRFSRTPLAPDQIPADADPDTRHNMGEGFDPDEEVTASIETAPLPGAPGRPTLELRPSVASRSDAPKAANPTIADAPAAAAPAEAPKGPVRRVGPKYFADQ</sequence>
<evidence type="ECO:0000313" key="3">
    <source>
        <dbReference type="EMBL" id="ADZ71169.1"/>
    </source>
</evidence>
<dbReference type="AlphaFoldDB" id="F2J5B0"/>
<dbReference type="Proteomes" id="UP000008130">
    <property type="component" value="Chromosome"/>
</dbReference>
<dbReference type="KEGG" id="pgv:SL003B_2746"/>
<dbReference type="Pfam" id="PF11064">
    <property type="entry name" value="DUF2865"/>
    <property type="match status" value="1"/>
</dbReference>
<evidence type="ECO:0000313" key="4">
    <source>
        <dbReference type="Proteomes" id="UP000008130"/>
    </source>
</evidence>
<feature type="chain" id="PRO_5003279001" description="DUF2865 domain-containing protein" evidence="2">
    <location>
        <begin position="27"/>
        <end position="445"/>
    </location>
</feature>
<feature type="region of interest" description="Disordered" evidence="1">
    <location>
        <begin position="350"/>
        <end position="445"/>
    </location>
</feature>
<accession>F2J5B0</accession>
<organism evidence="3 4">
    <name type="scientific">Polymorphum gilvum (strain LMG 25793 / CGMCC 1.9160 / SL003B-26A1)</name>
    <dbReference type="NCBI Taxonomy" id="991905"/>
    <lineage>
        <taxon>Bacteria</taxon>
        <taxon>Pseudomonadati</taxon>
        <taxon>Pseudomonadota</taxon>
        <taxon>Alphaproteobacteria</taxon>
        <taxon>Rhodobacterales</taxon>
        <taxon>Paracoccaceae</taxon>
        <taxon>Polymorphum</taxon>
    </lineage>
</organism>
<feature type="region of interest" description="Disordered" evidence="1">
    <location>
        <begin position="103"/>
        <end position="122"/>
    </location>
</feature>
<dbReference type="EMBL" id="CP002568">
    <property type="protein sequence ID" value="ADZ71169.1"/>
    <property type="molecule type" value="Genomic_DNA"/>
</dbReference>
<keyword evidence="2" id="KW-0732">Signal</keyword>
<reference evidence="3 4" key="1">
    <citation type="journal article" date="2011" name="J. Bacteriol.">
        <title>Complete genome sequence of Polymorphum gilvum SL003B-26A1T, a crude oil-degrading bacterium from oil-polluted saline soil.</title>
        <authorList>
            <person name="Li S.G."/>
            <person name="Tang Y.Q."/>
            <person name="Nie Y."/>
            <person name="Cai M."/>
            <person name="Wu X.L."/>
        </authorList>
    </citation>
    <scope>NUCLEOTIDE SEQUENCE [LARGE SCALE GENOMIC DNA]</scope>
    <source>
        <strain evidence="4">LMG 25793 / CGMCC 1.9160 / SL003B-26A1</strain>
    </source>
</reference>
<dbReference type="eggNOG" id="ENOG5032SCW">
    <property type="taxonomic scope" value="Bacteria"/>
</dbReference>
<feature type="signal peptide" evidence="2">
    <location>
        <begin position="1"/>
        <end position="26"/>
    </location>
</feature>
<keyword evidence="4" id="KW-1185">Reference proteome</keyword>
<gene>
    <name evidence="3" type="ordered locus">SL003B_2746</name>
</gene>
<protein>
    <recommendedName>
        <fullName evidence="5">DUF2865 domain-containing protein</fullName>
    </recommendedName>
</protein>
<proteinExistence type="predicted"/>